<evidence type="ECO:0000256" key="6">
    <source>
        <dbReference type="ARBA" id="ARBA00022814"/>
    </source>
</evidence>
<reference evidence="9 10" key="1">
    <citation type="submission" date="2024-05" db="EMBL/GenBank/DDBJ databases">
        <title>Genome Sequence and Characterization of the New Strain Purple Sulfur Bacterium of Genus Thioalkalicoccus.</title>
        <authorList>
            <person name="Bryantseva I.A."/>
            <person name="Kyndt J.A."/>
            <person name="Imhoff J.F."/>
        </authorList>
    </citation>
    <scope>NUCLEOTIDE SEQUENCE [LARGE SCALE GENOMIC DNA]</scope>
    <source>
        <strain evidence="9 10">Um2</strain>
    </source>
</reference>
<evidence type="ECO:0000256" key="4">
    <source>
        <dbReference type="ARBA" id="ARBA00022723"/>
    </source>
</evidence>
<keyword evidence="6" id="KW-0805">Transcription regulation</keyword>
<evidence type="ECO:0000256" key="1">
    <source>
        <dbReference type="ARBA" id="ARBA00001033"/>
    </source>
</evidence>
<gene>
    <name evidence="9" type="ORF">ABC977_00720</name>
</gene>
<dbReference type="EC" id="3.1.3.25" evidence="8"/>
<proteinExistence type="inferred from homology"/>
<dbReference type="InterPro" id="IPR033942">
    <property type="entry name" value="IMPase"/>
</dbReference>
<evidence type="ECO:0000313" key="9">
    <source>
        <dbReference type="EMBL" id="MEY6430928.1"/>
    </source>
</evidence>
<dbReference type="SUPFAM" id="SSF56655">
    <property type="entry name" value="Carbohydrate phosphatase"/>
    <property type="match status" value="1"/>
</dbReference>
<dbReference type="PROSITE" id="PS00630">
    <property type="entry name" value="IMP_2"/>
    <property type="match status" value="1"/>
</dbReference>
<dbReference type="PRINTS" id="PR00377">
    <property type="entry name" value="IMPHPHTASES"/>
</dbReference>
<keyword evidence="6" id="KW-0889">Transcription antitermination</keyword>
<dbReference type="PANTHER" id="PTHR20854">
    <property type="entry name" value="INOSITOL MONOPHOSPHATASE"/>
    <property type="match status" value="1"/>
</dbReference>
<evidence type="ECO:0000256" key="3">
    <source>
        <dbReference type="ARBA" id="ARBA00009759"/>
    </source>
</evidence>
<evidence type="ECO:0000256" key="5">
    <source>
        <dbReference type="ARBA" id="ARBA00022801"/>
    </source>
</evidence>
<keyword evidence="6" id="KW-0804">Transcription</keyword>
<accession>A0ABV4BBR3</accession>
<evidence type="ECO:0000256" key="2">
    <source>
        <dbReference type="ARBA" id="ARBA00001946"/>
    </source>
</evidence>
<protein>
    <recommendedName>
        <fullName evidence="8">Inositol-1-monophosphatase</fullName>
        <ecNumber evidence="8">3.1.3.25</ecNumber>
    </recommendedName>
</protein>
<comment type="caution">
    <text evidence="9">The sequence shown here is derived from an EMBL/GenBank/DDBJ whole genome shotgun (WGS) entry which is preliminary data.</text>
</comment>
<dbReference type="PANTHER" id="PTHR20854:SF4">
    <property type="entry name" value="INOSITOL-1-MONOPHOSPHATASE-RELATED"/>
    <property type="match status" value="1"/>
</dbReference>
<keyword evidence="4 8" id="KW-0479">Metal-binding</keyword>
<evidence type="ECO:0000256" key="7">
    <source>
        <dbReference type="ARBA" id="ARBA00022842"/>
    </source>
</evidence>
<keyword evidence="7 8" id="KW-0460">Magnesium</keyword>
<sequence>MNPMLNIATRAARQAGRVLMRYYERTEQLTIHDKGRHDFVTEVDRAAELTIVKELRSKFPQHAILAEESGRQGDSEFVWIIDPLDGTTNYLHGFPQFAVSIGLECRGKLELGVVYDPLSEELFTAARGQGAHLNDRRIRVAKRPSLDGALIGTGFPFREHRHTDRYLGMLKTVMQEAAGIRRAGSAALDLAYVAAGRLDGFWEIGLAPWDLAAGAVLITEAGGLVSDLTGGRDYLDSGNLVAANPRLHQVLVDRLRPSLEGKPAG</sequence>
<dbReference type="Gene3D" id="3.30.540.10">
    <property type="entry name" value="Fructose-1,6-Bisphosphatase, subunit A, domain 1"/>
    <property type="match status" value="1"/>
</dbReference>
<evidence type="ECO:0000313" key="10">
    <source>
        <dbReference type="Proteomes" id="UP001564408"/>
    </source>
</evidence>
<dbReference type="PROSITE" id="PS00629">
    <property type="entry name" value="IMP_1"/>
    <property type="match status" value="1"/>
</dbReference>
<dbReference type="Gene3D" id="3.40.190.80">
    <property type="match status" value="1"/>
</dbReference>
<name>A0ABV4BBR3_9GAMM</name>
<dbReference type="InterPro" id="IPR020583">
    <property type="entry name" value="Inositol_monoP_metal-BS"/>
</dbReference>
<dbReference type="CDD" id="cd01639">
    <property type="entry name" value="IMPase"/>
    <property type="match status" value="1"/>
</dbReference>
<comment type="catalytic activity">
    <reaction evidence="1 8">
        <text>a myo-inositol phosphate + H2O = myo-inositol + phosphate</text>
        <dbReference type="Rhea" id="RHEA:24056"/>
        <dbReference type="ChEBI" id="CHEBI:15377"/>
        <dbReference type="ChEBI" id="CHEBI:17268"/>
        <dbReference type="ChEBI" id="CHEBI:43474"/>
        <dbReference type="ChEBI" id="CHEBI:84139"/>
        <dbReference type="EC" id="3.1.3.25"/>
    </reaction>
</comment>
<dbReference type="Proteomes" id="UP001564408">
    <property type="component" value="Unassembled WGS sequence"/>
</dbReference>
<evidence type="ECO:0000256" key="8">
    <source>
        <dbReference type="RuleBase" id="RU364068"/>
    </source>
</evidence>
<dbReference type="Pfam" id="PF00459">
    <property type="entry name" value="Inositol_P"/>
    <property type="match status" value="1"/>
</dbReference>
<dbReference type="GO" id="GO:0016787">
    <property type="term" value="F:hydrolase activity"/>
    <property type="evidence" value="ECO:0007669"/>
    <property type="project" value="UniProtKB-KW"/>
</dbReference>
<dbReference type="InterPro" id="IPR022337">
    <property type="entry name" value="Inositol_monophosphatase_SuhB"/>
</dbReference>
<comment type="similarity">
    <text evidence="3 8">Belongs to the inositol monophosphatase superfamily.</text>
</comment>
<dbReference type="InterPro" id="IPR020550">
    <property type="entry name" value="Inositol_monophosphatase_CS"/>
</dbReference>
<keyword evidence="10" id="KW-1185">Reference proteome</keyword>
<dbReference type="RefSeq" id="WP_369665309.1">
    <property type="nucleotide sequence ID" value="NZ_JBDKXB010000001.1"/>
</dbReference>
<comment type="cofactor">
    <cofactor evidence="2 8">
        <name>Mg(2+)</name>
        <dbReference type="ChEBI" id="CHEBI:18420"/>
    </cofactor>
</comment>
<keyword evidence="5 8" id="KW-0378">Hydrolase</keyword>
<organism evidence="9 10">
    <name type="scientific">Thioalkalicoccus limnaeus</name>
    <dbReference type="NCBI Taxonomy" id="120681"/>
    <lineage>
        <taxon>Bacteria</taxon>
        <taxon>Pseudomonadati</taxon>
        <taxon>Pseudomonadota</taxon>
        <taxon>Gammaproteobacteria</taxon>
        <taxon>Chromatiales</taxon>
        <taxon>Chromatiaceae</taxon>
        <taxon>Thioalkalicoccus</taxon>
    </lineage>
</organism>
<dbReference type="EMBL" id="JBDKXB010000001">
    <property type="protein sequence ID" value="MEY6430928.1"/>
    <property type="molecule type" value="Genomic_DNA"/>
</dbReference>
<dbReference type="InterPro" id="IPR000760">
    <property type="entry name" value="Inositol_monophosphatase-like"/>
</dbReference>
<dbReference type="PRINTS" id="PR01959">
    <property type="entry name" value="SBIMPHPHTASE"/>
</dbReference>